<protein>
    <submittedName>
        <fullName evidence="2">Uncharacterized protein</fullName>
    </submittedName>
</protein>
<keyword evidence="3" id="KW-1185">Reference proteome</keyword>
<proteinExistence type="predicted"/>
<keyword evidence="1" id="KW-0812">Transmembrane</keyword>
<comment type="caution">
    <text evidence="2">The sequence shown here is derived from an EMBL/GenBank/DDBJ whole genome shotgun (WGS) entry which is preliminary data.</text>
</comment>
<accession>A0AAD2H187</accession>
<dbReference type="Proteomes" id="UP001295794">
    <property type="component" value="Unassembled WGS sequence"/>
</dbReference>
<evidence type="ECO:0000313" key="2">
    <source>
        <dbReference type="EMBL" id="CAK5266240.1"/>
    </source>
</evidence>
<name>A0AAD2H187_9AGAR</name>
<keyword evidence="1" id="KW-0472">Membrane</keyword>
<keyword evidence="1" id="KW-1133">Transmembrane helix</keyword>
<reference evidence="2" key="1">
    <citation type="submission" date="2023-11" db="EMBL/GenBank/DDBJ databases">
        <authorList>
            <person name="De Vega J J."/>
            <person name="De Vega J J."/>
        </authorList>
    </citation>
    <scope>NUCLEOTIDE SEQUENCE</scope>
</reference>
<evidence type="ECO:0000313" key="3">
    <source>
        <dbReference type="Proteomes" id="UP001295794"/>
    </source>
</evidence>
<sequence length="207" mass="23488">MKLTRRQRRSLGNGDSQKSENSVRVCVVLYSADPGAQSRIVLGNIRTDYGHSRWECGCCYARAGLHDYTVVDCSSSGDRGVGLELRNRIDLRRLPPKRETPHELEPGSLRRWLRVISVPILLLVVRCFFVALLLFRLLLLLLGQIRDCRQLMWLRRFRCSEKLFCCDWGERHSKVGVVVFGLHEVRPGTPPPAPFPGGRIVTFGFGG</sequence>
<evidence type="ECO:0000256" key="1">
    <source>
        <dbReference type="SAM" id="Phobius"/>
    </source>
</evidence>
<gene>
    <name evidence="2" type="ORF">MYCIT1_LOCUS7882</name>
</gene>
<organism evidence="2 3">
    <name type="scientific">Mycena citricolor</name>
    <dbReference type="NCBI Taxonomy" id="2018698"/>
    <lineage>
        <taxon>Eukaryota</taxon>
        <taxon>Fungi</taxon>
        <taxon>Dikarya</taxon>
        <taxon>Basidiomycota</taxon>
        <taxon>Agaricomycotina</taxon>
        <taxon>Agaricomycetes</taxon>
        <taxon>Agaricomycetidae</taxon>
        <taxon>Agaricales</taxon>
        <taxon>Marasmiineae</taxon>
        <taxon>Mycenaceae</taxon>
        <taxon>Mycena</taxon>
    </lineage>
</organism>
<dbReference type="AlphaFoldDB" id="A0AAD2H187"/>
<dbReference type="EMBL" id="CAVNYO010000108">
    <property type="protein sequence ID" value="CAK5266240.1"/>
    <property type="molecule type" value="Genomic_DNA"/>
</dbReference>
<feature type="transmembrane region" description="Helical" evidence="1">
    <location>
        <begin position="120"/>
        <end position="142"/>
    </location>
</feature>